<keyword evidence="6" id="KW-0902">Two-component regulatory system</keyword>
<dbReference type="EMBL" id="BLAU01000001">
    <property type="protein sequence ID" value="GET23555.1"/>
    <property type="molecule type" value="Genomic_DNA"/>
</dbReference>
<evidence type="ECO:0000313" key="11">
    <source>
        <dbReference type="EMBL" id="PSK84013.1"/>
    </source>
</evidence>
<evidence type="ECO:0000256" key="2">
    <source>
        <dbReference type="ARBA" id="ARBA00012438"/>
    </source>
</evidence>
<organism evidence="11 12">
    <name type="scientific">Prolixibacter denitrificans</name>
    <dbReference type="NCBI Taxonomy" id="1541063"/>
    <lineage>
        <taxon>Bacteria</taxon>
        <taxon>Pseudomonadati</taxon>
        <taxon>Bacteroidota</taxon>
        <taxon>Bacteroidia</taxon>
        <taxon>Marinilabiliales</taxon>
        <taxon>Prolixibacteraceae</taxon>
        <taxon>Prolixibacter</taxon>
    </lineage>
</organism>
<dbReference type="GO" id="GO:0005886">
    <property type="term" value="C:plasma membrane"/>
    <property type="evidence" value="ECO:0007669"/>
    <property type="project" value="TreeGrafter"/>
</dbReference>
<dbReference type="SMART" id="SM00387">
    <property type="entry name" value="HATPase_c"/>
    <property type="match status" value="1"/>
</dbReference>
<evidence type="ECO:0000256" key="1">
    <source>
        <dbReference type="ARBA" id="ARBA00000085"/>
    </source>
</evidence>
<dbReference type="Pfam" id="PF00512">
    <property type="entry name" value="HisKA"/>
    <property type="match status" value="1"/>
</dbReference>
<evidence type="ECO:0000256" key="5">
    <source>
        <dbReference type="ARBA" id="ARBA00022777"/>
    </source>
</evidence>
<dbReference type="Gene3D" id="6.10.340.10">
    <property type="match status" value="1"/>
</dbReference>
<evidence type="ECO:0000256" key="7">
    <source>
        <dbReference type="SAM" id="Coils"/>
    </source>
</evidence>
<dbReference type="Pfam" id="PF02518">
    <property type="entry name" value="HATPase_c"/>
    <property type="match status" value="1"/>
</dbReference>
<keyword evidence="8" id="KW-1133">Transmembrane helix</keyword>
<evidence type="ECO:0000256" key="8">
    <source>
        <dbReference type="SAM" id="Phobius"/>
    </source>
</evidence>
<dbReference type="RefSeq" id="WP_106541826.1">
    <property type="nucleotide sequence ID" value="NZ_BLAU01000001.1"/>
</dbReference>
<dbReference type="GO" id="GO:0016036">
    <property type="term" value="P:cellular response to phosphate starvation"/>
    <property type="evidence" value="ECO:0007669"/>
    <property type="project" value="TreeGrafter"/>
</dbReference>
<dbReference type="GO" id="GO:0004721">
    <property type="term" value="F:phosphoprotein phosphatase activity"/>
    <property type="evidence" value="ECO:0007669"/>
    <property type="project" value="TreeGrafter"/>
</dbReference>
<keyword evidence="13" id="KW-1185">Reference proteome</keyword>
<dbReference type="InterPro" id="IPR036097">
    <property type="entry name" value="HisK_dim/P_sf"/>
</dbReference>
<reference evidence="11 12" key="1">
    <citation type="submission" date="2018-03" db="EMBL/GenBank/DDBJ databases">
        <title>Genomic Encyclopedia of Archaeal and Bacterial Type Strains, Phase II (KMG-II): from individual species to whole genera.</title>
        <authorList>
            <person name="Goeker M."/>
        </authorList>
    </citation>
    <scope>NUCLEOTIDE SEQUENCE [LARGE SCALE GENOMIC DNA]</scope>
    <source>
        <strain evidence="11 12">DSM 27267</strain>
    </source>
</reference>
<dbReference type="InterPro" id="IPR003594">
    <property type="entry name" value="HATPase_dom"/>
</dbReference>
<dbReference type="InterPro" id="IPR050351">
    <property type="entry name" value="BphY/WalK/GraS-like"/>
</dbReference>
<dbReference type="Gene3D" id="3.30.565.10">
    <property type="entry name" value="Histidine kinase-like ATPase, C-terminal domain"/>
    <property type="match status" value="1"/>
</dbReference>
<dbReference type="PROSITE" id="PS50109">
    <property type="entry name" value="HIS_KIN"/>
    <property type="match status" value="1"/>
</dbReference>
<keyword evidence="3" id="KW-0597">Phosphoprotein</keyword>
<dbReference type="InterPro" id="IPR005467">
    <property type="entry name" value="His_kinase_dom"/>
</dbReference>
<dbReference type="EMBL" id="PYGC01000003">
    <property type="protein sequence ID" value="PSK84013.1"/>
    <property type="molecule type" value="Genomic_DNA"/>
</dbReference>
<dbReference type="SUPFAM" id="SSF55874">
    <property type="entry name" value="ATPase domain of HSP90 chaperone/DNA topoisomerase II/histidine kinase"/>
    <property type="match status" value="1"/>
</dbReference>
<keyword evidence="8" id="KW-0472">Membrane</keyword>
<keyword evidence="8" id="KW-0812">Transmembrane</keyword>
<dbReference type="PANTHER" id="PTHR45453:SF1">
    <property type="entry name" value="PHOSPHATE REGULON SENSOR PROTEIN PHOR"/>
    <property type="match status" value="1"/>
</dbReference>
<dbReference type="Proteomes" id="UP000396862">
    <property type="component" value="Unassembled WGS sequence"/>
</dbReference>
<evidence type="ECO:0000313" key="13">
    <source>
        <dbReference type="Proteomes" id="UP000396862"/>
    </source>
</evidence>
<dbReference type="FunFam" id="3.30.565.10:FF:000006">
    <property type="entry name" value="Sensor histidine kinase WalK"/>
    <property type="match status" value="1"/>
</dbReference>
<dbReference type="OrthoDB" id="9813151at2"/>
<dbReference type="InterPro" id="IPR003661">
    <property type="entry name" value="HisK_dim/P_dom"/>
</dbReference>
<feature type="transmembrane region" description="Helical" evidence="8">
    <location>
        <begin position="12"/>
        <end position="31"/>
    </location>
</feature>
<dbReference type="CDD" id="cd00082">
    <property type="entry name" value="HisKA"/>
    <property type="match status" value="1"/>
</dbReference>
<feature type="domain" description="Histidine kinase" evidence="9">
    <location>
        <begin position="372"/>
        <end position="590"/>
    </location>
</feature>
<dbReference type="AlphaFoldDB" id="A0A2P8CGB6"/>
<dbReference type="InterPro" id="IPR004358">
    <property type="entry name" value="Sig_transdc_His_kin-like_C"/>
</dbReference>
<protein>
    <recommendedName>
        <fullName evidence="2">histidine kinase</fullName>
        <ecNumber evidence="2">2.7.13.3</ecNumber>
    </recommendedName>
</protein>
<feature type="coiled-coil region" evidence="7">
    <location>
        <begin position="226"/>
        <end position="253"/>
    </location>
</feature>
<feature type="transmembrane region" description="Helical" evidence="8">
    <location>
        <begin position="169"/>
        <end position="187"/>
    </location>
</feature>
<dbReference type="EC" id="2.7.13.3" evidence="2"/>
<comment type="caution">
    <text evidence="11">The sequence shown here is derived from an EMBL/GenBank/DDBJ whole genome shotgun (WGS) entry which is preliminary data.</text>
</comment>
<evidence type="ECO:0000256" key="3">
    <source>
        <dbReference type="ARBA" id="ARBA00022553"/>
    </source>
</evidence>
<evidence type="ECO:0000313" key="10">
    <source>
        <dbReference type="EMBL" id="GET23555.1"/>
    </source>
</evidence>
<gene>
    <name evidence="11" type="ORF">CLV93_103439</name>
    <name evidence="10" type="ORF">JCM18694_38010</name>
</gene>
<accession>A0A2P8CGB6</accession>
<evidence type="ECO:0000256" key="4">
    <source>
        <dbReference type="ARBA" id="ARBA00022679"/>
    </source>
</evidence>
<evidence type="ECO:0000313" key="12">
    <source>
        <dbReference type="Proteomes" id="UP000240621"/>
    </source>
</evidence>
<dbReference type="Proteomes" id="UP000240621">
    <property type="component" value="Unassembled WGS sequence"/>
</dbReference>
<dbReference type="PANTHER" id="PTHR45453">
    <property type="entry name" value="PHOSPHATE REGULON SENSOR PROTEIN PHOR"/>
    <property type="match status" value="1"/>
</dbReference>
<dbReference type="PRINTS" id="PR00344">
    <property type="entry name" value="BCTRLSENSOR"/>
</dbReference>
<evidence type="ECO:0000256" key="6">
    <source>
        <dbReference type="ARBA" id="ARBA00023012"/>
    </source>
</evidence>
<evidence type="ECO:0000259" key="9">
    <source>
        <dbReference type="PROSITE" id="PS50109"/>
    </source>
</evidence>
<sequence length="593" mass="69103">MFTKDSFQRKLFVYYFSLFVVFTMSILIYQYQREKDYRKGQLDASLESYTNLTDQYIRHEGIYSSSNFAKLDSLKSLIPTNEVRITVINHDGKVLYDTSVKDYAHMENHLQRPEVQKSIYSDFGANLRKSHTTGKDYYYFARFYQDYFVRAAAVYNMQIQHFLQAEKTFIIFILFLFFVIWLVLRIVSRRMGDSINKLKDFAVTIRRGGTYDRNIQFPDDELGVISHEIIKLYKQLRRTKDELTQEKEKLFSHLFVLNEGVAFFSSEKKTMLSNNHFIQFINIISEESTISAEQVFQVKAFDAINLFLDEILQSETEFFLHDLPRTEMNVQVGGRYFHVQCIVFQDKTFEIIITDNTKLVKQRLMKQQMTSNIAHELKTPIASAKGYLETILESPGLDSEKQRHFIEKANSQVNRLTKLVGDIALLNKIEEAGEYYTIEKVTVGKLISEVVDSFQTMINRKSVVVEVDADYDLAVKGNYSLVFSIFQNLMENALNYAGENITITINHYLEDDKFHYFAFSDNGIGIAEEHLSRIFERFYRIDSGRSRKLGGTGLGLAIVKHAVVYQKGEITVRNRKEGGLEFLFSLPRFIEKK</sequence>
<dbReference type="Gene3D" id="1.10.287.130">
    <property type="match status" value="1"/>
</dbReference>
<dbReference type="GO" id="GO:0000155">
    <property type="term" value="F:phosphorelay sensor kinase activity"/>
    <property type="evidence" value="ECO:0007669"/>
    <property type="project" value="InterPro"/>
</dbReference>
<proteinExistence type="predicted"/>
<keyword evidence="4" id="KW-0808">Transferase</keyword>
<dbReference type="SUPFAM" id="SSF47384">
    <property type="entry name" value="Homodimeric domain of signal transducing histidine kinase"/>
    <property type="match status" value="1"/>
</dbReference>
<keyword evidence="7" id="KW-0175">Coiled coil</keyword>
<dbReference type="SMART" id="SM00388">
    <property type="entry name" value="HisKA"/>
    <property type="match status" value="1"/>
</dbReference>
<comment type="catalytic activity">
    <reaction evidence="1">
        <text>ATP + protein L-histidine = ADP + protein N-phospho-L-histidine.</text>
        <dbReference type="EC" id="2.7.13.3"/>
    </reaction>
</comment>
<keyword evidence="5 11" id="KW-0418">Kinase</keyword>
<reference evidence="10 13" key="2">
    <citation type="submission" date="2019-10" db="EMBL/GenBank/DDBJ databases">
        <title>Prolixibacter strains distinguished by the presence of nitrate reductase genes were adept at nitrate-dependent anaerobic corrosion of metallic iron and carbon steel.</title>
        <authorList>
            <person name="Iino T."/>
            <person name="Shono N."/>
            <person name="Ito K."/>
            <person name="Nakamura R."/>
            <person name="Sueoka K."/>
            <person name="Harayama S."/>
            <person name="Ohkuma M."/>
        </authorList>
    </citation>
    <scope>NUCLEOTIDE SEQUENCE [LARGE SCALE GENOMIC DNA]</scope>
    <source>
        <strain evidence="10 13">MIC1-1</strain>
    </source>
</reference>
<dbReference type="InterPro" id="IPR036890">
    <property type="entry name" value="HATPase_C_sf"/>
</dbReference>
<name>A0A2P8CGB6_9BACT</name>